<keyword evidence="3" id="KW-1185">Reference proteome</keyword>
<keyword evidence="1" id="KW-1133">Transmembrane helix</keyword>
<dbReference type="EMBL" id="BSSV01000001">
    <property type="protein sequence ID" value="GLX84260.1"/>
    <property type="molecule type" value="Genomic_DNA"/>
</dbReference>
<sequence>MGWLYWLTTLIVALMILAVLRYLSLRKYAHVVMATLLALLSPYAIDIYYCQVLTLGCSPDALDGLGFILRAIGVLATFAVIDFGISKISSQRLINPSA</sequence>
<comment type="caution">
    <text evidence="2">The sequence shown here is derived from an EMBL/GenBank/DDBJ whole genome shotgun (WGS) entry which is preliminary data.</text>
</comment>
<name>A0ABQ6HAD3_9GAMM</name>
<feature type="transmembrane region" description="Helical" evidence="1">
    <location>
        <begin position="65"/>
        <end position="85"/>
    </location>
</feature>
<dbReference type="Proteomes" id="UP001157134">
    <property type="component" value="Unassembled WGS sequence"/>
</dbReference>
<feature type="transmembrane region" description="Helical" evidence="1">
    <location>
        <begin position="28"/>
        <end position="45"/>
    </location>
</feature>
<evidence type="ECO:0000313" key="2">
    <source>
        <dbReference type="EMBL" id="GLX84260.1"/>
    </source>
</evidence>
<accession>A0ABQ6HAD3</accession>
<feature type="transmembrane region" description="Helical" evidence="1">
    <location>
        <begin position="6"/>
        <end position="23"/>
    </location>
</feature>
<keyword evidence="1" id="KW-0812">Transmembrane</keyword>
<dbReference type="RefSeq" id="WP_284295804.1">
    <property type="nucleotide sequence ID" value="NZ_BSSV01000001.1"/>
</dbReference>
<reference evidence="2 3" key="1">
    <citation type="submission" date="2023-03" db="EMBL/GenBank/DDBJ databases">
        <title>Thalassotalea loyana LMG 22536T draft genome sequence.</title>
        <authorList>
            <person name="Sawabe T."/>
        </authorList>
    </citation>
    <scope>NUCLEOTIDE SEQUENCE [LARGE SCALE GENOMIC DNA]</scope>
    <source>
        <strain evidence="2 3">LMG 22536</strain>
    </source>
</reference>
<proteinExistence type="predicted"/>
<organism evidence="2 3">
    <name type="scientific">Thalassotalea loyana</name>
    <dbReference type="NCBI Taxonomy" id="280483"/>
    <lineage>
        <taxon>Bacteria</taxon>
        <taxon>Pseudomonadati</taxon>
        <taxon>Pseudomonadota</taxon>
        <taxon>Gammaproteobacteria</taxon>
        <taxon>Alteromonadales</taxon>
        <taxon>Colwelliaceae</taxon>
        <taxon>Thalassotalea</taxon>
    </lineage>
</organism>
<gene>
    <name evidence="2" type="ORF">tloyanaT_05120</name>
</gene>
<protein>
    <submittedName>
        <fullName evidence="2">Uncharacterized protein</fullName>
    </submittedName>
</protein>
<evidence type="ECO:0000256" key="1">
    <source>
        <dbReference type="SAM" id="Phobius"/>
    </source>
</evidence>
<evidence type="ECO:0000313" key="3">
    <source>
        <dbReference type="Proteomes" id="UP001157134"/>
    </source>
</evidence>
<keyword evidence="1" id="KW-0472">Membrane</keyword>